<proteinExistence type="predicted"/>
<keyword evidence="3" id="KW-1185">Reference proteome</keyword>
<dbReference type="EMBL" id="SMMG02000002">
    <property type="protein sequence ID" value="KAA3484234.1"/>
    <property type="molecule type" value="Genomic_DNA"/>
</dbReference>
<dbReference type="Proteomes" id="UP000325315">
    <property type="component" value="Unassembled WGS sequence"/>
</dbReference>
<accession>A0A5B6WSX6</accession>
<dbReference type="AlphaFoldDB" id="A0A5B6WSX6"/>
<gene>
    <name evidence="2" type="ORF">EPI10_006329</name>
</gene>
<comment type="caution">
    <text evidence="2">The sequence shown here is derived from an EMBL/GenBank/DDBJ whole genome shotgun (WGS) entry which is preliminary data.</text>
</comment>
<evidence type="ECO:0000256" key="1">
    <source>
        <dbReference type="SAM" id="MobiDB-lite"/>
    </source>
</evidence>
<reference evidence="2" key="1">
    <citation type="submission" date="2019-08" db="EMBL/GenBank/DDBJ databases">
        <authorList>
            <person name="Liu F."/>
        </authorList>
    </citation>
    <scope>NUCLEOTIDE SEQUENCE [LARGE SCALE GENOMIC DNA]</scope>
    <source>
        <strain evidence="2">PA1801</strain>
        <tissue evidence="2">Leaf</tissue>
    </source>
</reference>
<name>A0A5B6WSX6_9ROSI</name>
<evidence type="ECO:0000313" key="3">
    <source>
        <dbReference type="Proteomes" id="UP000325315"/>
    </source>
</evidence>
<feature type="region of interest" description="Disordered" evidence="1">
    <location>
        <begin position="1"/>
        <end position="25"/>
    </location>
</feature>
<sequence length="82" mass="9629">MNVRSLDRSSSIVPNRRKNGQANKNTRPMLLLGVMRILLMMNNKNSISYFFDELEDVCDELGLEFEVTVPKHKKFFFFKIES</sequence>
<organism evidence="2 3">
    <name type="scientific">Gossypium australe</name>
    <dbReference type="NCBI Taxonomy" id="47621"/>
    <lineage>
        <taxon>Eukaryota</taxon>
        <taxon>Viridiplantae</taxon>
        <taxon>Streptophyta</taxon>
        <taxon>Embryophyta</taxon>
        <taxon>Tracheophyta</taxon>
        <taxon>Spermatophyta</taxon>
        <taxon>Magnoliopsida</taxon>
        <taxon>eudicotyledons</taxon>
        <taxon>Gunneridae</taxon>
        <taxon>Pentapetalae</taxon>
        <taxon>rosids</taxon>
        <taxon>malvids</taxon>
        <taxon>Malvales</taxon>
        <taxon>Malvaceae</taxon>
        <taxon>Malvoideae</taxon>
        <taxon>Gossypium</taxon>
    </lineage>
</organism>
<evidence type="ECO:0000313" key="2">
    <source>
        <dbReference type="EMBL" id="KAA3484234.1"/>
    </source>
</evidence>
<protein>
    <submittedName>
        <fullName evidence="2">Uncharacterized protein</fullName>
    </submittedName>
</protein>